<dbReference type="PANTHER" id="PTHR11138:SF5">
    <property type="entry name" value="METHIONYL-TRNA FORMYLTRANSFERASE, MITOCHONDRIAL"/>
    <property type="match status" value="1"/>
</dbReference>
<evidence type="ECO:0000259" key="5">
    <source>
        <dbReference type="Pfam" id="PF00551"/>
    </source>
</evidence>
<feature type="domain" description="Formyl transferase N-terminal" evidence="5">
    <location>
        <begin position="4"/>
        <end position="188"/>
    </location>
</feature>
<dbReference type="Gene3D" id="3.40.50.12230">
    <property type="match status" value="1"/>
</dbReference>
<dbReference type="PANTHER" id="PTHR11138">
    <property type="entry name" value="METHIONYL-TRNA FORMYLTRANSFERASE"/>
    <property type="match status" value="1"/>
</dbReference>
<dbReference type="KEGG" id="clus:A9F13_06g01936"/>
<dbReference type="InterPro" id="IPR002376">
    <property type="entry name" value="Formyl_transf_N"/>
</dbReference>
<evidence type="ECO:0000256" key="2">
    <source>
        <dbReference type="ARBA" id="ARBA00012261"/>
    </source>
</evidence>
<dbReference type="Pfam" id="PF00551">
    <property type="entry name" value="Formyl_trans_N"/>
    <property type="match status" value="1"/>
</dbReference>
<keyword evidence="4" id="KW-0648">Protein biosynthesis</keyword>
<dbReference type="EC" id="2.1.2.9" evidence="2"/>
<dbReference type="InterPro" id="IPR036477">
    <property type="entry name" value="Formyl_transf_N_sf"/>
</dbReference>
<evidence type="ECO:0000313" key="8">
    <source>
        <dbReference type="Proteomes" id="UP000195602"/>
    </source>
</evidence>
<dbReference type="GO" id="GO:0005739">
    <property type="term" value="C:mitochondrion"/>
    <property type="evidence" value="ECO:0007669"/>
    <property type="project" value="TreeGrafter"/>
</dbReference>
<evidence type="ECO:0000256" key="3">
    <source>
        <dbReference type="ARBA" id="ARBA00022679"/>
    </source>
</evidence>
<dbReference type="CDD" id="cd08646">
    <property type="entry name" value="FMT_core_Met-tRNA-FMT_N"/>
    <property type="match status" value="1"/>
</dbReference>
<evidence type="ECO:0000313" key="7">
    <source>
        <dbReference type="EMBL" id="OVF09055.1"/>
    </source>
</evidence>
<comment type="similarity">
    <text evidence="1">Belongs to the Fmt family.</text>
</comment>
<proteinExistence type="inferred from homology"/>
<gene>
    <name evidence="7" type="ORF">A9F13_06g01936</name>
</gene>
<dbReference type="GO" id="GO:0004479">
    <property type="term" value="F:methionyl-tRNA formyltransferase activity"/>
    <property type="evidence" value="ECO:0007669"/>
    <property type="project" value="UniProtKB-EC"/>
</dbReference>
<evidence type="ECO:0000256" key="4">
    <source>
        <dbReference type="ARBA" id="ARBA00022917"/>
    </source>
</evidence>
<evidence type="ECO:0000259" key="6">
    <source>
        <dbReference type="Pfam" id="PF02911"/>
    </source>
</evidence>
<comment type="caution">
    <text evidence="7">The sequence shown here is derived from an EMBL/GenBank/DDBJ whole genome shotgun (WGS) entry which is preliminary data.</text>
</comment>
<dbReference type="InterPro" id="IPR005793">
    <property type="entry name" value="Formyl_trans_C"/>
</dbReference>
<organism evidence="7 8">
    <name type="scientific">Clavispora lusitaniae</name>
    <name type="common">Candida lusitaniae</name>
    <dbReference type="NCBI Taxonomy" id="36911"/>
    <lineage>
        <taxon>Eukaryota</taxon>
        <taxon>Fungi</taxon>
        <taxon>Dikarya</taxon>
        <taxon>Ascomycota</taxon>
        <taxon>Saccharomycotina</taxon>
        <taxon>Pichiomycetes</taxon>
        <taxon>Metschnikowiaceae</taxon>
        <taxon>Clavispora</taxon>
    </lineage>
</organism>
<dbReference type="Pfam" id="PF02911">
    <property type="entry name" value="Formyl_trans_C"/>
    <property type="match status" value="1"/>
</dbReference>
<sequence>MSLRIAFFGSDAFSVASLARLLRLHHENPSLISSIDVVTRRIKPTGRKLTTFVDLPAGDFATRHGLPLWRADSAEEILDIAPRGPNHMAVAVSYGKLIPAEYLSQMGHGGLNVHPSLLPMYSGSAPLQHALMDDVSETGVSVQTLHPTKFDKGAILAQTSPIPILEDDNYHSLQARLSEVGADLLAHVLEKKLYVPPLSPIKSPYAYSLAKKILPETSQIDWRASSRTIKRLSDALGPLHTFKMVDIIKKKKRVHQHYKVILDDIREDETTSVLEKALPGEFAFSGNRIFVKTGDGIVSVGSLKFQYCAEENPETFMARLGKRAGETPRVFESLPRP</sequence>
<name>A0AA91Q0M5_CLALS</name>
<dbReference type="SUPFAM" id="SSF53328">
    <property type="entry name" value="Formyltransferase"/>
    <property type="match status" value="1"/>
</dbReference>
<protein>
    <recommendedName>
        <fullName evidence="2">methionyl-tRNA formyltransferase</fullName>
        <ecNumber evidence="2">2.1.2.9</ecNumber>
    </recommendedName>
</protein>
<dbReference type="EMBL" id="LYUB02000006">
    <property type="protein sequence ID" value="OVF09055.1"/>
    <property type="molecule type" value="Genomic_DNA"/>
</dbReference>
<dbReference type="InterPro" id="IPR041711">
    <property type="entry name" value="Met-tRNA-FMT_N"/>
</dbReference>
<dbReference type="AlphaFoldDB" id="A0AA91Q0M5"/>
<feature type="domain" description="Formyl transferase C-terminal" evidence="6">
    <location>
        <begin position="212"/>
        <end position="319"/>
    </location>
</feature>
<evidence type="ECO:0000256" key="1">
    <source>
        <dbReference type="ARBA" id="ARBA00010699"/>
    </source>
</evidence>
<dbReference type="Proteomes" id="UP000195602">
    <property type="component" value="Unassembled WGS sequence"/>
</dbReference>
<keyword evidence="3" id="KW-0808">Transferase</keyword>
<reference evidence="7 8" key="1">
    <citation type="submission" date="2017-04" db="EMBL/GenBank/DDBJ databases">
        <title>Draft genome of the yeast Clavispora lusitaniae type strain CBS 6936.</title>
        <authorList>
            <person name="Durrens P."/>
            <person name="Klopp C."/>
            <person name="Biteau N."/>
            <person name="Fitton-Ouhabi V."/>
            <person name="Dementhon K."/>
            <person name="Accoceberry I."/>
            <person name="Sherman D.J."/>
            <person name="Noel T."/>
        </authorList>
    </citation>
    <scope>NUCLEOTIDE SEQUENCE [LARGE SCALE GENOMIC DNA]</scope>
    <source>
        <strain evidence="7 8">CBS 6936</strain>
    </source>
</reference>
<accession>A0AA91Q0M5</accession>